<dbReference type="Pfam" id="PF03109">
    <property type="entry name" value="ABC1"/>
    <property type="match status" value="1"/>
</dbReference>
<reference evidence="3 4" key="2">
    <citation type="submission" date="2018-10" db="EMBL/GenBank/DDBJ databases">
        <authorList>
            <consortium name="Pathogen Informatics"/>
        </authorList>
    </citation>
    <scope>NUCLEOTIDE SEQUENCE [LARGE SCALE GENOMIC DNA]</scope>
</reference>
<proteinExistence type="inferred from homology"/>
<dbReference type="PANTHER" id="PTHR45890">
    <property type="entry name" value="AARF DOMAIN CONTAINING KINASE 2 (PREDICTED)"/>
    <property type="match status" value="1"/>
</dbReference>
<sequence length="495" mass="56314">MLVFFLNRLFNFSACYRDAQSGWDMLRKLCTLSLHFIPLLITYPLTCYSEKVSELWWKFAIWVLQSSGPTLIKLGQWASTRRDLFSKEFCDRLSVLHNRVSNVDWKRSRGKIDELFGGSHWESFIKNISSRPVGSGCIAEVHLREMNVDAFETNTGVKAGECGSRGNVDIAIKVSYYCNKRIAIDLAILKAAAYVLESFIPGFFYVNPLSSLNQFEIVLQRQVDLRNEAKALQRFAKNFDPERTHVKFPKVFCYSKDVIIESFEDGMPVNKLVTGDDKELSHQNSAVKRRIALLGARTILKMIFVDNFIHGDLHPGNILIRFDGNGKKMGGIHRSPTKFKWGSRPRIRFTNDTEYEDEPTLVILDTGIAIEETPQNLRNLSAVFVAIVEKRGYDVGKLLIEHAPRSDCTKPEEFCREVERIVNVARSNSSLRKLNISQLLNELFSIVSSYRVGLETSFTTIILAVLVLEGLGRSLDPDLDLFKCAYPFLVRGVLC</sequence>
<accession>A0A0N4UV74</accession>
<organism evidence="5">
    <name type="scientific">Enterobius vermicularis</name>
    <name type="common">Human pinworm</name>
    <dbReference type="NCBI Taxonomy" id="51028"/>
    <lineage>
        <taxon>Eukaryota</taxon>
        <taxon>Metazoa</taxon>
        <taxon>Ecdysozoa</taxon>
        <taxon>Nematoda</taxon>
        <taxon>Chromadorea</taxon>
        <taxon>Rhabditida</taxon>
        <taxon>Spirurina</taxon>
        <taxon>Oxyuridomorpha</taxon>
        <taxon>Oxyuroidea</taxon>
        <taxon>Oxyuridae</taxon>
        <taxon>Enterobius</taxon>
    </lineage>
</organism>
<feature type="domain" description="ABC1 atypical kinase-like" evidence="2">
    <location>
        <begin position="168"/>
        <end position="390"/>
    </location>
</feature>
<keyword evidence="4" id="KW-1185">Reference proteome</keyword>
<protein>
    <submittedName>
        <fullName evidence="5">ABC1 domain-containing protein</fullName>
    </submittedName>
</protein>
<reference evidence="5" key="1">
    <citation type="submission" date="2017-02" db="UniProtKB">
        <authorList>
            <consortium name="WormBaseParasite"/>
        </authorList>
    </citation>
    <scope>IDENTIFICATION</scope>
</reference>
<dbReference type="AlphaFoldDB" id="A0A0N4UV74"/>
<dbReference type="STRING" id="51028.A0A0N4UV74"/>
<dbReference type="PANTHER" id="PTHR45890:SF1">
    <property type="entry name" value="AARF DOMAIN CONTAINING KINASE 2"/>
    <property type="match status" value="1"/>
</dbReference>
<dbReference type="GO" id="GO:0005739">
    <property type="term" value="C:mitochondrion"/>
    <property type="evidence" value="ECO:0007669"/>
    <property type="project" value="TreeGrafter"/>
</dbReference>
<evidence type="ECO:0000313" key="3">
    <source>
        <dbReference type="EMBL" id="VDD85892.1"/>
    </source>
</evidence>
<comment type="similarity">
    <text evidence="1">Belongs to the protein kinase superfamily. ADCK protein kinase family.</text>
</comment>
<dbReference type="WBParaSite" id="EVEC_0000132701-mRNA-1">
    <property type="protein sequence ID" value="EVEC_0000132701-mRNA-1"/>
    <property type="gene ID" value="EVEC_0000132701"/>
</dbReference>
<gene>
    <name evidence="3" type="ORF">EVEC_LOCUS1035</name>
</gene>
<dbReference type="InterPro" id="IPR052402">
    <property type="entry name" value="ADCK_kinase"/>
</dbReference>
<dbReference type="SUPFAM" id="SSF56112">
    <property type="entry name" value="Protein kinase-like (PK-like)"/>
    <property type="match status" value="1"/>
</dbReference>
<name>A0A0N4UV74_ENTVE</name>
<dbReference type="Proteomes" id="UP000274131">
    <property type="component" value="Unassembled WGS sequence"/>
</dbReference>
<evidence type="ECO:0000313" key="5">
    <source>
        <dbReference type="WBParaSite" id="EVEC_0000132701-mRNA-1"/>
    </source>
</evidence>
<dbReference type="EMBL" id="UXUI01007161">
    <property type="protein sequence ID" value="VDD85892.1"/>
    <property type="molecule type" value="Genomic_DNA"/>
</dbReference>
<dbReference type="InterPro" id="IPR004147">
    <property type="entry name" value="ABC1_dom"/>
</dbReference>
<dbReference type="InterPro" id="IPR011009">
    <property type="entry name" value="Kinase-like_dom_sf"/>
</dbReference>
<evidence type="ECO:0000256" key="1">
    <source>
        <dbReference type="ARBA" id="ARBA00009670"/>
    </source>
</evidence>
<dbReference type="OrthoDB" id="427480at2759"/>
<evidence type="ECO:0000313" key="4">
    <source>
        <dbReference type="Proteomes" id="UP000274131"/>
    </source>
</evidence>
<evidence type="ECO:0000259" key="2">
    <source>
        <dbReference type="Pfam" id="PF03109"/>
    </source>
</evidence>